<dbReference type="GO" id="GO:0016987">
    <property type="term" value="F:sigma factor activity"/>
    <property type="evidence" value="ECO:0007669"/>
    <property type="project" value="UniProtKB-KW"/>
</dbReference>
<evidence type="ECO:0000256" key="2">
    <source>
        <dbReference type="ARBA" id="ARBA00023082"/>
    </source>
</evidence>
<dbReference type="HOGENOM" id="CLU_047691_12_3_4"/>
<sequence>MMLLPTSCRKHTRLLALQQAGQHITESRALLYRIARNLVIDRYRRGQVQGWTTDNHSLENFPAQRACEPDALVASSQVLQAVLTTIDALPLRCREAFILHRFDGLSHSEVAEHMGISRKAVEQHIQHAMQVIRRCRMQMEGDTDTSGSCLATQKKRV</sequence>
<reference evidence="5 6" key="1">
    <citation type="journal article" date="2003" name="J. Bacteriol.">
        <title>Complete genome sequence of the ammonia-oxidizing bacterium and obligate chemolithoautotroph Nitrosomonas europaea.</title>
        <authorList>
            <person name="Chain P."/>
            <person name="Lamerdin J."/>
            <person name="Larimer F."/>
            <person name="Regala W."/>
            <person name="Land M."/>
            <person name="Hauser L."/>
            <person name="Hooper A."/>
            <person name="Klotz M."/>
            <person name="Norton J."/>
            <person name="Sayavedra-Soto L."/>
            <person name="Arciero D."/>
            <person name="Hommes N."/>
            <person name="Whittaker M."/>
            <person name="Arp D."/>
        </authorList>
    </citation>
    <scope>NUCLEOTIDE SEQUENCE [LARGE SCALE GENOMIC DNA]</scope>
    <source>
        <strain evidence="6">ATCC 19718 / CIP 103999 / KCTC 2705 / NBRC 14298</strain>
    </source>
</reference>
<dbReference type="GeneID" id="87104230"/>
<dbReference type="Gene3D" id="1.10.10.10">
    <property type="entry name" value="Winged helix-like DNA-binding domain superfamily/Winged helix DNA-binding domain"/>
    <property type="match status" value="1"/>
</dbReference>
<protein>
    <submittedName>
        <fullName evidence="5">Possible sigma-70 factor, ECF subfamily</fullName>
    </submittedName>
</protein>
<keyword evidence="3" id="KW-0804">Transcription</keyword>
<dbReference type="AlphaFoldDB" id="Q82VN0"/>
<gene>
    <name evidence="5" type="ordered locus">NE1041</name>
</gene>
<evidence type="ECO:0000259" key="4">
    <source>
        <dbReference type="Pfam" id="PF08281"/>
    </source>
</evidence>
<dbReference type="RefSeq" id="WP_011111646.1">
    <property type="nucleotide sequence ID" value="NC_004757.1"/>
</dbReference>
<evidence type="ECO:0000256" key="3">
    <source>
        <dbReference type="ARBA" id="ARBA00023163"/>
    </source>
</evidence>
<evidence type="ECO:0000256" key="1">
    <source>
        <dbReference type="ARBA" id="ARBA00023015"/>
    </source>
</evidence>
<dbReference type="PANTHER" id="PTHR43133">
    <property type="entry name" value="RNA POLYMERASE ECF-TYPE SIGMA FACTO"/>
    <property type="match status" value="1"/>
</dbReference>
<dbReference type="GO" id="GO:0003677">
    <property type="term" value="F:DNA binding"/>
    <property type="evidence" value="ECO:0007669"/>
    <property type="project" value="InterPro"/>
</dbReference>
<keyword evidence="2" id="KW-0731">Sigma factor</keyword>
<dbReference type="Pfam" id="PF08281">
    <property type="entry name" value="Sigma70_r4_2"/>
    <property type="match status" value="1"/>
</dbReference>
<dbReference type="STRING" id="228410.NE1041"/>
<dbReference type="KEGG" id="neu:NE1041"/>
<dbReference type="PANTHER" id="PTHR43133:SF63">
    <property type="entry name" value="RNA POLYMERASE SIGMA FACTOR FECI-RELATED"/>
    <property type="match status" value="1"/>
</dbReference>
<feature type="domain" description="RNA polymerase sigma factor 70 region 4 type 2" evidence="4">
    <location>
        <begin position="80"/>
        <end position="130"/>
    </location>
</feature>
<organism evidence="5 6">
    <name type="scientific">Nitrosomonas europaea (strain ATCC 19718 / CIP 103999 / KCTC 2705 / NBRC 14298)</name>
    <dbReference type="NCBI Taxonomy" id="228410"/>
    <lineage>
        <taxon>Bacteria</taxon>
        <taxon>Pseudomonadati</taxon>
        <taxon>Pseudomonadota</taxon>
        <taxon>Betaproteobacteria</taxon>
        <taxon>Nitrosomonadales</taxon>
        <taxon>Nitrosomonadaceae</taxon>
        <taxon>Nitrosomonas</taxon>
    </lineage>
</organism>
<accession>Q82VN0</accession>
<dbReference type="InterPro" id="IPR013249">
    <property type="entry name" value="RNA_pol_sigma70_r4_t2"/>
</dbReference>
<dbReference type="eggNOG" id="COG1595">
    <property type="taxonomic scope" value="Bacteria"/>
</dbReference>
<dbReference type="InterPro" id="IPR039425">
    <property type="entry name" value="RNA_pol_sigma-70-like"/>
</dbReference>
<name>Q82VN0_NITEU</name>
<dbReference type="PhylomeDB" id="Q82VN0"/>
<dbReference type="InterPro" id="IPR014284">
    <property type="entry name" value="RNA_pol_sigma-70_dom"/>
</dbReference>
<dbReference type="SUPFAM" id="SSF88659">
    <property type="entry name" value="Sigma3 and sigma4 domains of RNA polymerase sigma factors"/>
    <property type="match status" value="1"/>
</dbReference>
<evidence type="ECO:0000313" key="5">
    <source>
        <dbReference type="EMBL" id="CAD84952.1"/>
    </source>
</evidence>
<dbReference type="CDD" id="cd06171">
    <property type="entry name" value="Sigma70_r4"/>
    <property type="match status" value="1"/>
</dbReference>
<dbReference type="InterPro" id="IPR013324">
    <property type="entry name" value="RNA_pol_sigma_r3/r4-like"/>
</dbReference>
<proteinExistence type="predicted"/>
<dbReference type="Proteomes" id="UP000001416">
    <property type="component" value="Chromosome"/>
</dbReference>
<keyword evidence="6" id="KW-1185">Reference proteome</keyword>
<dbReference type="InterPro" id="IPR036388">
    <property type="entry name" value="WH-like_DNA-bd_sf"/>
</dbReference>
<evidence type="ECO:0000313" key="6">
    <source>
        <dbReference type="Proteomes" id="UP000001416"/>
    </source>
</evidence>
<dbReference type="EMBL" id="AL954747">
    <property type="protein sequence ID" value="CAD84952.1"/>
    <property type="molecule type" value="Genomic_DNA"/>
</dbReference>
<dbReference type="GO" id="GO:0006352">
    <property type="term" value="P:DNA-templated transcription initiation"/>
    <property type="evidence" value="ECO:0007669"/>
    <property type="project" value="InterPro"/>
</dbReference>
<keyword evidence="1" id="KW-0805">Transcription regulation</keyword>
<dbReference type="NCBIfam" id="TIGR02937">
    <property type="entry name" value="sigma70-ECF"/>
    <property type="match status" value="1"/>
</dbReference>